<feature type="region of interest" description="Disordered" evidence="2">
    <location>
        <begin position="110"/>
        <end position="135"/>
    </location>
</feature>
<evidence type="ECO:0000256" key="1">
    <source>
        <dbReference type="SAM" id="Coils"/>
    </source>
</evidence>
<feature type="coiled-coil region" evidence="1">
    <location>
        <begin position="271"/>
        <end position="305"/>
    </location>
</feature>
<organism evidence="3 4">
    <name type="scientific">Oncorhynchus tshawytscha</name>
    <name type="common">Chinook salmon</name>
    <name type="synonym">Salmo tshawytscha</name>
    <dbReference type="NCBI Taxonomy" id="74940"/>
    <lineage>
        <taxon>Eukaryota</taxon>
        <taxon>Metazoa</taxon>
        <taxon>Chordata</taxon>
        <taxon>Craniata</taxon>
        <taxon>Vertebrata</taxon>
        <taxon>Euteleostomi</taxon>
        <taxon>Actinopterygii</taxon>
        <taxon>Neopterygii</taxon>
        <taxon>Teleostei</taxon>
        <taxon>Protacanthopterygii</taxon>
        <taxon>Salmoniformes</taxon>
        <taxon>Salmonidae</taxon>
        <taxon>Salmoninae</taxon>
        <taxon>Oncorhynchus</taxon>
    </lineage>
</organism>
<feature type="coiled-coil region" evidence="1">
    <location>
        <begin position="350"/>
        <end position="377"/>
    </location>
</feature>
<dbReference type="GeneTree" id="ENSGT00390000017800"/>
<feature type="compositionally biased region" description="Basic and acidic residues" evidence="2">
    <location>
        <begin position="192"/>
        <end position="206"/>
    </location>
</feature>
<gene>
    <name evidence="3" type="primary">mipol1</name>
</gene>
<keyword evidence="1" id="KW-0175">Coiled coil</keyword>
<proteinExistence type="predicted"/>
<dbReference type="Ensembl" id="ENSOTST00005132660.1">
    <property type="protein sequence ID" value="ENSOTSP00005146212.1"/>
    <property type="gene ID" value="ENSOTSG00005059733.1"/>
</dbReference>
<reference evidence="3" key="3">
    <citation type="submission" date="2025-09" db="UniProtKB">
        <authorList>
            <consortium name="Ensembl"/>
        </authorList>
    </citation>
    <scope>IDENTIFICATION</scope>
</reference>
<accession>A0AAZ3RXF9</accession>
<sequence length="517" mass="57755">MFMNDLVELIIDCSLVDKSYTITKFHLDCKLPQSTETTVNTVASCYQLRKYLNRFLLAQINWSLVTFLIVWKSCFSESEEERSLSWTHSKELKDSLVDMYKANPKVNEELKQRLPSPVRHQRSETTLPQLGSADLGAILGTTSNQLVLEEPDKDWPQVPQYFRPIEEESRTSRSPSPQAHHRRSPSPQAHHRAPDTGRRMEEERTSSRSPFTQDGYRSEGHSQGSNGSPPVYRRHLVPPDSSQALQSSIKEDQGNIKVSSSSFDSKKQSLVLDKEKNIAFLLKELDSLRELNKKLQDKLAMREKELESRLVDAELMQTQLDARACEKAGALVEEIYQAQRDRDQAVMARLRLANEERDEALLRAKRLQQAVADLENINPEESDADLEELLNRVNSADSALGIERSGGDRGPAAEGPGEKEEDYSRGDECCYRGERDSTGQVQAAGAGSPTGERAEPDFSKQLETPDCRKQSRAFSEVLPGGRRGGPERERQGPGAHSTAGGGNTNTANVPQLAPSPV</sequence>
<feature type="region of interest" description="Disordered" evidence="2">
    <location>
        <begin position="400"/>
        <end position="517"/>
    </location>
</feature>
<protein>
    <submittedName>
        <fullName evidence="3">Mirror-image polydactyly 1</fullName>
    </submittedName>
</protein>
<dbReference type="PANTHER" id="PTHR22089:SF2">
    <property type="entry name" value="MIRROR-IMAGE POLYDACTYLY GENE 1 PROTEIN"/>
    <property type="match status" value="1"/>
</dbReference>
<dbReference type="AlphaFoldDB" id="A0AAZ3RXF9"/>
<dbReference type="Proteomes" id="UP000694402">
    <property type="component" value="Unassembled WGS sequence"/>
</dbReference>
<feature type="compositionally biased region" description="Basic and acidic residues" evidence="2">
    <location>
        <begin position="416"/>
        <end position="437"/>
    </location>
</feature>
<evidence type="ECO:0000256" key="2">
    <source>
        <dbReference type="SAM" id="MobiDB-lite"/>
    </source>
</evidence>
<feature type="compositionally biased region" description="Basic and acidic residues" evidence="2">
    <location>
        <begin position="452"/>
        <end position="469"/>
    </location>
</feature>
<feature type="region of interest" description="Disordered" evidence="2">
    <location>
        <begin position="164"/>
        <end position="266"/>
    </location>
</feature>
<reference evidence="4" key="1">
    <citation type="journal article" date="2018" name="PLoS ONE">
        <title>Chinook salmon (Oncorhynchus tshawytscha) genome and transcriptome.</title>
        <authorList>
            <person name="Christensen K.A."/>
            <person name="Leong J.S."/>
            <person name="Sakhrani D."/>
            <person name="Biagi C.A."/>
            <person name="Minkley D.R."/>
            <person name="Withler R.E."/>
            <person name="Rondeau E.B."/>
            <person name="Koop B.F."/>
            <person name="Devlin R.H."/>
        </authorList>
    </citation>
    <scope>NUCLEOTIDE SEQUENCE [LARGE SCALE GENOMIC DNA]</scope>
</reference>
<name>A0AAZ3RXF9_ONCTS</name>
<reference evidence="3" key="2">
    <citation type="submission" date="2025-08" db="UniProtKB">
        <authorList>
            <consortium name="Ensembl"/>
        </authorList>
    </citation>
    <scope>IDENTIFICATION</scope>
</reference>
<keyword evidence="4" id="KW-1185">Reference proteome</keyword>
<evidence type="ECO:0000313" key="3">
    <source>
        <dbReference type="Ensembl" id="ENSOTSP00005146212.1"/>
    </source>
</evidence>
<dbReference type="PANTHER" id="PTHR22089">
    <property type="entry name" value="MIRROR-IMAGE POLYDACTYLY GENE 1 PROTEIN"/>
    <property type="match status" value="1"/>
</dbReference>
<evidence type="ECO:0000313" key="4">
    <source>
        <dbReference type="Proteomes" id="UP000694402"/>
    </source>
</evidence>
<dbReference type="InterPro" id="IPR026175">
    <property type="entry name" value="MIPOL1"/>
</dbReference>